<accession>A0A812K0G7</accession>
<comment type="subcellular location">
    <subcellularLocation>
        <location evidence="1">Membrane</location>
        <topology evidence="1">Multi-pass membrane protein</topology>
    </subcellularLocation>
</comment>
<dbReference type="SMART" id="SM00054">
    <property type="entry name" value="EFh"/>
    <property type="match status" value="2"/>
</dbReference>
<feature type="compositionally biased region" description="Polar residues" evidence="6">
    <location>
        <begin position="327"/>
        <end position="340"/>
    </location>
</feature>
<dbReference type="Pfam" id="PF13202">
    <property type="entry name" value="EF-hand_5"/>
    <property type="match status" value="2"/>
</dbReference>
<protein>
    <recommendedName>
        <fullName evidence="8">EF-hand domain-containing protein</fullName>
    </recommendedName>
</protein>
<dbReference type="GO" id="GO:0005216">
    <property type="term" value="F:monoatomic ion channel activity"/>
    <property type="evidence" value="ECO:0007669"/>
    <property type="project" value="InterPro"/>
</dbReference>
<evidence type="ECO:0000313" key="10">
    <source>
        <dbReference type="Proteomes" id="UP000604046"/>
    </source>
</evidence>
<evidence type="ECO:0000259" key="8">
    <source>
        <dbReference type="PROSITE" id="PS50222"/>
    </source>
</evidence>
<keyword evidence="10" id="KW-1185">Reference proteome</keyword>
<name>A0A812K0G7_9DINO</name>
<evidence type="ECO:0000256" key="6">
    <source>
        <dbReference type="SAM" id="MobiDB-lite"/>
    </source>
</evidence>
<keyword evidence="2 7" id="KW-0812">Transmembrane</keyword>
<keyword evidence="3" id="KW-0106">Calcium</keyword>
<dbReference type="EMBL" id="CAJNDS010000591">
    <property type="protein sequence ID" value="CAE7221048.1"/>
    <property type="molecule type" value="Genomic_DNA"/>
</dbReference>
<feature type="domain" description="EF-hand" evidence="8">
    <location>
        <begin position="90"/>
        <end position="125"/>
    </location>
</feature>
<dbReference type="PROSITE" id="PS50222">
    <property type="entry name" value="EF_HAND_2"/>
    <property type="match status" value="2"/>
</dbReference>
<evidence type="ECO:0000256" key="4">
    <source>
        <dbReference type="ARBA" id="ARBA00022989"/>
    </source>
</evidence>
<feature type="region of interest" description="Disordered" evidence="6">
    <location>
        <begin position="252"/>
        <end position="291"/>
    </location>
</feature>
<organism evidence="9 10">
    <name type="scientific">Symbiodinium natans</name>
    <dbReference type="NCBI Taxonomy" id="878477"/>
    <lineage>
        <taxon>Eukaryota</taxon>
        <taxon>Sar</taxon>
        <taxon>Alveolata</taxon>
        <taxon>Dinophyceae</taxon>
        <taxon>Suessiales</taxon>
        <taxon>Symbiodiniaceae</taxon>
        <taxon>Symbiodinium</taxon>
    </lineage>
</organism>
<dbReference type="PROSITE" id="PS00018">
    <property type="entry name" value="EF_HAND_1"/>
    <property type="match status" value="2"/>
</dbReference>
<keyword evidence="5 7" id="KW-0472">Membrane</keyword>
<dbReference type="OrthoDB" id="446804at2759"/>
<evidence type="ECO:0000256" key="2">
    <source>
        <dbReference type="ARBA" id="ARBA00022692"/>
    </source>
</evidence>
<evidence type="ECO:0000256" key="5">
    <source>
        <dbReference type="ARBA" id="ARBA00023136"/>
    </source>
</evidence>
<evidence type="ECO:0000313" key="9">
    <source>
        <dbReference type="EMBL" id="CAE7221048.1"/>
    </source>
</evidence>
<dbReference type="GO" id="GO:0005509">
    <property type="term" value="F:calcium ion binding"/>
    <property type="evidence" value="ECO:0007669"/>
    <property type="project" value="InterPro"/>
</dbReference>
<proteinExistence type="predicted"/>
<dbReference type="InterPro" id="IPR011992">
    <property type="entry name" value="EF-hand-dom_pair"/>
</dbReference>
<dbReference type="Gene3D" id="1.10.238.10">
    <property type="entry name" value="EF-hand"/>
    <property type="match status" value="1"/>
</dbReference>
<reference evidence="9" key="1">
    <citation type="submission" date="2021-02" db="EMBL/GenBank/DDBJ databases">
        <authorList>
            <person name="Dougan E. K."/>
            <person name="Rhodes N."/>
            <person name="Thang M."/>
            <person name="Chan C."/>
        </authorList>
    </citation>
    <scope>NUCLEOTIDE SEQUENCE</scope>
</reference>
<evidence type="ECO:0000256" key="7">
    <source>
        <dbReference type="SAM" id="Phobius"/>
    </source>
</evidence>
<dbReference type="SUPFAM" id="SSF47473">
    <property type="entry name" value="EF-hand"/>
    <property type="match status" value="1"/>
</dbReference>
<dbReference type="CDD" id="cd00051">
    <property type="entry name" value="EFh"/>
    <property type="match status" value="1"/>
</dbReference>
<feature type="region of interest" description="Disordered" evidence="6">
    <location>
        <begin position="314"/>
        <end position="348"/>
    </location>
</feature>
<dbReference type="GO" id="GO:0016020">
    <property type="term" value="C:membrane"/>
    <property type="evidence" value="ECO:0007669"/>
    <property type="project" value="UniProtKB-SubCell"/>
</dbReference>
<dbReference type="InterPro" id="IPR002048">
    <property type="entry name" value="EF_hand_dom"/>
</dbReference>
<dbReference type="InterPro" id="IPR018247">
    <property type="entry name" value="EF_Hand_1_Ca_BS"/>
</dbReference>
<gene>
    <name evidence="9" type="ORF">SNAT2548_LOCUS8116</name>
</gene>
<feature type="transmembrane region" description="Helical" evidence="7">
    <location>
        <begin position="43"/>
        <end position="66"/>
    </location>
</feature>
<dbReference type="AlphaFoldDB" id="A0A812K0G7"/>
<evidence type="ECO:0000256" key="3">
    <source>
        <dbReference type="ARBA" id="ARBA00022837"/>
    </source>
</evidence>
<comment type="caution">
    <text evidence="9">The sequence shown here is derived from an EMBL/GenBank/DDBJ whole genome shotgun (WGS) entry which is preliminary data.</text>
</comment>
<dbReference type="Gene3D" id="1.10.287.70">
    <property type="match status" value="1"/>
</dbReference>
<keyword evidence="4 7" id="KW-1133">Transmembrane helix</keyword>
<evidence type="ECO:0000256" key="1">
    <source>
        <dbReference type="ARBA" id="ARBA00004141"/>
    </source>
</evidence>
<dbReference type="InterPro" id="IPR005821">
    <property type="entry name" value="Ion_trans_dom"/>
</dbReference>
<dbReference type="Proteomes" id="UP000604046">
    <property type="component" value="Unassembled WGS sequence"/>
</dbReference>
<dbReference type="Pfam" id="PF00520">
    <property type="entry name" value="Ion_trans"/>
    <property type="match status" value="1"/>
</dbReference>
<sequence>MKEIGPTQGLEGRWNLLLFQTVIAGDGWGEMATPIILRYPETAIIFIGSLLTLVFGVLNLIVAVVVDTFAEARSHDILNLAEEMEDDLEKDTKFLEKLFKRIDQDGSGRVTLDELIEGARKDPEFQSRLRVMDIDEVDLEQLFQMIDVNGSGSIEASDFIWPLSRWVHDSKTAPRFIKYNMLRTMEQQEELYNLSEVGFQQLKESIDKLTLAVTKGRMGEGPSVAMEDLSVLTPEDLDHPVHFEDHAPILEESQEDFGNTPPLLTLPEERGPPEPPKSAQKVALTSQGPFSSSVKEIEALLLASEARLRRAMAKIENSISEHHTSPQHHASPQANGSASADLQEEEQR</sequence>
<feature type="domain" description="EF-hand" evidence="8">
    <location>
        <begin position="134"/>
        <end position="169"/>
    </location>
</feature>